<name>A0A540LSC5_MALBA</name>
<dbReference type="PANTHER" id="PTHR33738:SF21">
    <property type="entry name" value="TPRXL"/>
    <property type="match status" value="1"/>
</dbReference>
<organism evidence="2 3">
    <name type="scientific">Malus baccata</name>
    <name type="common">Siberian crab apple</name>
    <name type="synonym">Pyrus baccata</name>
    <dbReference type="NCBI Taxonomy" id="106549"/>
    <lineage>
        <taxon>Eukaryota</taxon>
        <taxon>Viridiplantae</taxon>
        <taxon>Streptophyta</taxon>
        <taxon>Embryophyta</taxon>
        <taxon>Tracheophyta</taxon>
        <taxon>Spermatophyta</taxon>
        <taxon>Magnoliopsida</taxon>
        <taxon>eudicotyledons</taxon>
        <taxon>Gunneridae</taxon>
        <taxon>Pentapetalae</taxon>
        <taxon>rosids</taxon>
        <taxon>fabids</taxon>
        <taxon>Rosales</taxon>
        <taxon>Rosaceae</taxon>
        <taxon>Amygdaloideae</taxon>
        <taxon>Maleae</taxon>
        <taxon>Malus</taxon>
    </lineage>
</organism>
<accession>A0A540LSC5</accession>
<evidence type="ECO:0000313" key="2">
    <source>
        <dbReference type="EMBL" id="TQD89410.1"/>
    </source>
</evidence>
<gene>
    <name evidence="2" type="ORF">C1H46_025053</name>
</gene>
<comment type="caution">
    <text evidence="2">The sequence shown here is derived from an EMBL/GenBank/DDBJ whole genome shotgun (WGS) entry which is preliminary data.</text>
</comment>
<evidence type="ECO:0000313" key="3">
    <source>
        <dbReference type="Proteomes" id="UP000315295"/>
    </source>
</evidence>
<dbReference type="Proteomes" id="UP000315295">
    <property type="component" value="Unassembled WGS sequence"/>
</dbReference>
<protein>
    <submittedName>
        <fullName evidence="2">Uncharacterized protein</fullName>
    </submittedName>
</protein>
<feature type="compositionally biased region" description="Polar residues" evidence="1">
    <location>
        <begin position="112"/>
        <end position="123"/>
    </location>
</feature>
<feature type="region of interest" description="Disordered" evidence="1">
    <location>
        <begin position="1"/>
        <end position="96"/>
    </location>
</feature>
<proteinExistence type="predicted"/>
<sequence length="164" mass="17373">MENNKKVGSGASHGSSSPSARNLDHLFGPKDSSSSSSSSSSSGLFGSLFPPVPSTGAGRERRQDLGDQAGKYGSPSFSDNKGESKTSKASNMYQNEAVEPCNFSSSIYYGSRENYSPRTGTTESHQHHTSKKDGGEDDANGNNANSVSRGNWWQGMICICGLFT</sequence>
<dbReference type="PANTHER" id="PTHR33738">
    <property type="entry name" value="EMB|CAB82975.1"/>
    <property type="match status" value="1"/>
</dbReference>
<reference evidence="2 3" key="1">
    <citation type="journal article" date="2019" name="G3 (Bethesda)">
        <title>Sequencing of a Wild Apple (Malus baccata) Genome Unravels the Differences Between Cultivated and Wild Apple Species Regarding Disease Resistance and Cold Tolerance.</title>
        <authorList>
            <person name="Chen X."/>
        </authorList>
    </citation>
    <scope>NUCLEOTIDE SEQUENCE [LARGE SCALE GENOMIC DNA]</scope>
    <source>
        <strain evidence="3">cv. Shandingzi</strain>
        <tissue evidence="2">Leaves</tissue>
    </source>
</reference>
<keyword evidence="3" id="KW-1185">Reference proteome</keyword>
<feature type="compositionally biased region" description="Low complexity" evidence="1">
    <location>
        <begin position="8"/>
        <end position="20"/>
    </location>
</feature>
<dbReference type="AlphaFoldDB" id="A0A540LSC5"/>
<dbReference type="EMBL" id="VIEB01000479">
    <property type="protein sequence ID" value="TQD89410.1"/>
    <property type="molecule type" value="Genomic_DNA"/>
</dbReference>
<evidence type="ECO:0000256" key="1">
    <source>
        <dbReference type="SAM" id="MobiDB-lite"/>
    </source>
</evidence>
<feature type="compositionally biased region" description="Low complexity" evidence="1">
    <location>
        <begin position="32"/>
        <end position="42"/>
    </location>
</feature>
<feature type="region of interest" description="Disordered" evidence="1">
    <location>
        <begin position="112"/>
        <end position="146"/>
    </location>
</feature>